<sequence>MRSTPSHIKMLEHIPLFSCLLANERKGLCQIILERKYRKGSVILMEDDARNYMYVIFSGKIKVVRTHPDGREQILVIRKKGDFFGEMTLLDGKSQPATIVAMEDATVGLISKTDFEQYFMKNVNVLKEIITLLCERLRESWMMLRVLSLSDAETRLRAVLAYLSSTYGVKDQRGLIIPFKMTHKDIADYTALTRETVSRLLSRLSQAGEIEILDNKHLLLKPSFDRPL</sequence>
<dbReference type="RefSeq" id="WP_305732196.1">
    <property type="nucleotide sequence ID" value="NZ_OW150024.1"/>
</dbReference>
<dbReference type="EMBL" id="OW150024">
    <property type="protein sequence ID" value="CAH2031367.1"/>
    <property type="molecule type" value="Genomic_DNA"/>
</dbReference>
<evidence type="ECO:0000259" key="4">
    <source>
        <dbReference type="PROSITE" id="PS50042"/>
    </source>
</evidence>
<dbReference type="PANTHER" id="PTHR24567:SF68">
    <property type="entry name" value="DNA-BINDING TRANSCRIPTIONAL DUAL REGULATOR CRP"/>
    <property type="match status" value="1"/>
</dbReference>
<evidence type="ECO:0000313" key="7">
    <source>
        <dbReference type="Proteomes" id="UP001295463"/>
    </source>
</evidence>
<proteinExistence type="predicted"/>
<keyword evidence="1" id="KW-0805">Transcription regulation</keyword>
<dbReference type="Gene3D" id="1.10.10.10">
    <property type="entry name" value="Winged helix-like DNA-binding domain superfamily/Winged helix DNA-binding domain"/>
    <property type="match status" value="1"/>
</dbReference>
<organism evidence="6 7">
    <name type="scientific">Trichlorobacter ammonificans</name>
    <dbReference type="NCBI Taxonomy" id="2916410"/>
    <lineage>
        <taxon>Bacteria</taxon>
        <taxon>Pseudomonadati</taxon>
        <taxon>Thermodesulfobacteriota</taxon>
        <taxon>Desulfuromonadia</taxon>
        <taxon>Geobacterales</taxon>
        <taxon>Geobacteraceae</taxon>
        <taxon>Trichlorobacter</taxon>
    </lineage>
</organism>
<dbReference type="SUPFAM" id="SSF46785">
    <property type="entry name" value="Winged helix' DNA-binding domain"/>
    <property type="match status" value="1"/>
</dbReference>
<dbReference type="PRINTS" id="PR00034">
    <property type="entry name" value="HTHCRP"/>
</dbReference>
<dbReference type="Pfam" id="PF13545">
    <property type="entry name" value="HTH_Crp_2"/>
    <property type="match status" value="1"/>
</dbReference>
<dbReference type="SMART" id="SM00419">
    <property type="entry name" value="HTH_CRP"/>
    <property type="match status" value="1"/>
</dbReference>
<dbReference type="PROSITE" id="PS50042">
    <property type="entry name" value="CNMP_BINDING_3"/>
    <property type="match status" value="1"/>
</dbReference>
<evidence type="ECO:0000256" key="1">
    <source>
        <dbReference type="ARBA" id="ARBA00023015"/>
    </source>
</evidence>
<dbReference type="InterPro" id="IPR018490">
    <property type="entry name" value="cNMP-bd_dom_sf"/>
</dbReference>
<dbReference type="InterPro" id="IPR036390">
    <property type="entry name" value="WH_DNA-bd_sf"/>
</dbReference>
<evidence type="ECO:0000256" key="2">
    <source>
        <dbReference type="ARBA" id="ARBA00023125"/>
    </source>
</evidence>
<feature type="domain" description="HTH crp-type" evidence="5">
    <location>
        <begin position="150"/>
        <end position="223"/>
    </location>
</feature>
<dbReference type="SMART" id="SM00100">
    <property type="entry name" value="cNMP"/>
    <property type="match status" value="1"/>
</dbReference>
<evidence type="ECO:0000259" key="5">
    <source>
        <dbReference type="PROSITE" id="PS51063"/>
    </source>
</evidence>
<dbReference type="CDD" id="cd00092">
    <property type="entry name" value="HTH_CRP"/>
    <property type="match status" value="1"/>
</dbReference>
<dbReference type="InterPro" id="IPR012318">
    <property type="entry name" value="HTH_CRP"/>
</dbReference>
<gene>
    <name evidence="6" type="ORF">GEAMG1_1537</name>
</gene>
<keyword evidence="3" id="KW-0804">Transcription</keyword>
<dbReference type="PANTHER" id="PTHR24567">
    <property type="entry name" value="CRP FAMILY TRANSCRIPTIONAL REGULATORY PROTEIN"/>
    <property type="match status" value="1"/>
</dbReference>
<evidence type="ECO:0000313" key="6">
    <source>
        <dbReference type="EMBL" id="CAH2031367.1"/>
    </source>
</evidence>
<dbReference type="CDD" id="cd00038">
    <property type="entry name" value="CAP_ED"/>
    <property type="match status" value="1"/>
</dbReference>
<dbReference type="InterPro" id="IPR036388">
    <property type="entry name" value="WH-like_DNA-bd_sf"/>
</dbReference>
<keyword evidence="7" id="KW-1185">Reference proteome</keyword>
<name>A0ABM9D888_9BACT</name>
<dbReference type="InterPro" id="IPR050397">
    <property type="entry name" value="Env_Response_Regulators"/>
</dbReference>
<dbReference type="PROSITE" id="PS51063">
    <property type="entry name" value="HTH_CRP_2"/>
    <property type="match status" value="1"/>
</dbReference>
<reference evidence="6 7" key="1">
    <citation type="submission" date="2022-03" db="EMBL/GenBank/DDBJ databases">
        <authorList>
            <person name="Koch H."/>
        </authorList>
    </citation>
    <scope>NUCLEOTIDE SEQUENCE [LARGE SCALE GENOMIC DNA]</scope>
    <source>
        <strain evidence="6 7">G1</strain>
    </source>
</reference>
<dbReference type="Gene3D" id="2.60.120.10">
    <property type="entry name" value="Jelly Rolls"/>
    <property type="match status" value="1"/>
</dbReference>
<dbReference type="InterPro" id="IPR014710">
    <property type="entry name" value="RmlC-like_jellyroll"/>
</dbReference>
<evidence type="ECO:0000256" key="3">
    <source>
        <dbReference type="ARBA" id="ARBA00023163"/>
    </source>
</evidence>
<accession>A0ABM9D888</accession>
<dbReference type="Pfam" id="PF00027">
    <property type="entry name" value="cNMP_binding"/>
    <property type="match status" value="1"/>
</dbReference>
<protein>
    <submittedName>
        <fullName evidence="6">Transcriptional regulator, Crp/Fnr family</fullName>
    </submittedName>
</protein>
<keyword evidence="2" id="KW-0238">DNA-binding</keyword>
<dbReference type="Proteomes" id="UP001295463">
    <property type="component" value="Chromosome"/>
</dbReference>
<dbReference type="InterPro" id="IPR000595">
    <property type="entry name" value="cNMP-bd_dom"/>
</dbReference>
<dbReference type="SUPFAM" id="SSF51206">
    <property type="entry name" value="cAMP-binding domain-like"/>
    <property type="match status" value="1"/>
</dbReference>
<feature type="domain" description="Cyclic nucleotide-binding" evidence="4">
    <location>
        <begin position="16"/>
        <end position="136"/>
    </location>
</feature>